<organism evidence="1 2">
    <name type="scientific">Sphingobacterium yanglingense</name>
    <dbReference type="NCBI Taxonomy" id="1437280"/>
    <lineage>
        <taxon>Bacteria</taxon>
        <taxon>Pseudomonadati</taxon>
        <taxon>Bacteroidota</taxon>
        <taxon>Sphingobacteriia</taxon>
        <taxon>Sphingobacteriales</taxon>
        <taxon>Sphingobacteriaceae</taxon>
        <taxon>Sphingobacterium</taxon>
    </lineage>
</organism>
<comment type="caution">
    <text evidence="1">The sequence shown here is derived from an EMBL/GenBank/DDBJ whole genome shotgun (WGS) entry which is preliminary data.</text>
</comment>
<accession>A0A4R6WIA0</accession>
<protein>
    <recommendedName>
        <fullName evidence="3">WG repeat protein</fullName>
    </recommendedName>
</protein>
<evidence type="ECO:0008006" key="3">
    <source>
        <dbReference type="Google" id="ProtNLM"/>
    </source>
</evidence>
<dbReference type="Proteomes" id="UP000295292">
    <property type="component" value="Unassembled WGS sequence"/>
</dbReference>
<gene>
    <name evidence="1" type="ORF">CLV99_2246</name>
</gene>
<evidence type="ECO:0000313" key="1">
    <source>
        <dbReference type="EMBL" id="TDQ78266.1"/>
    </source>
</evidence>
<dbReference type="AlphaFoldDB" id="A0A4R6WIA0"/>
<evidence type="ECO:0000313" key="2">
    <source>
        <dbReference type="Proteomes" id="UP000295292"/>
    </source>
</evidence>
<dbReference type="RefSeq" id="WP_133584503.1">
    <property type="nucleotide sequence ID" value="NZ_SNYV01000013.1"/>
</dbReference>
<reference evidence="1 2" key="1">
    <citation type="submission" date="2019-03" db="EMBL/GenBank/DDBJ databases">
        <title>Genomic Encyclopedia of Archaeal and Bacterial Type Strains, Phase II (KMG-II): from individual species to whole genera.</title>
        <authorList>
            <person name="Goeker M."/>
        </authorList>
    </citation>
    <scope>NUCLEOTIDE SEQUENCE [LARGE SCALE GENOMIC DNA]</scope>
    <source>
        <strain evidence="1 2">DSM 28353</strain>
    </source>
</reference>
<proteinExistence type="predicted"/>
<dbReference type="OrthoDB" id="702481at2"/>
<name>A0A4R6WIA0_9SPHI</name>
<dbReference type="EMBL" id="SNYV01000013">
    <property type="protein sequence ID" value="TDQ78266.1"/>
    <property type="molecule type" value="Genomic_DNA"/>
</dbReference>
<sequence>MNRVQQIIFILFLVINSNSLQGQSKEQCLEMLNDNLLLLEGFLDADKYRPTDLKDLRAVFTDQPYRVENKIKIDEVYLFPKGYPPITKYVYPNTLIEVRYDRFDISQILGNDYSFTLDFMDNIADAIYKVKKIYFLDGTTQEGEDLIADKVISKQFGNQTLEIKGTKLIKSFDFSLETNLNKEIVYELHEGGQIIQTSAGTIEIIHCTNGYVRIKVPESMRHVIKIIAEDGQGRQLSKVMSGKGAAYSSEHLTPHIEAVKRAITALENDEITCGEVFGELSYEHIIADLQKKENSVFLTEYFVSDFEKASLVFWDKTQVEKKVYLRNSADQSDGGPEVFYERCSCAVAQDKKSGLFGIIGLDGNWIIAPSFLKLNAQWGNKSLFWGQPSTEEKSFEYLYDKETRTLIRM</sequence>
<keyword evidence="2" id="KW-1185">Reference proteome</keyword>